<evidence type="ECO:0000313" key="1">
    <source>
        <dbReference type="EMBL" id="KAJ9105797.1"/>
    </source>
</evidence>
<dbReference type="EMBL" id="JASBWR010000032">
    <property type="protein sequence ID" value="KAJ9105797.1"/>
    <property type="molecule type" value="Genomic_DNA"/>
</dbReference>
<name>A0ACC2W5A3_9TREE</name>
<dbReference type="Proteomes" id="UP001241377">
    <property type="component" value="Unassembled WGS sequence"/>
</dbReference>
<evidence type="ECO:0000313" key="2">
    <source>
        <dbReference type="Proteomes" id="UP001241377"/>
    </source>
</evidence>
<sequence>MPATYLLLSQIYQYNPVLSQFYPRPEKGQTQSDPGRRGPGETLLSFSVALWVVAYFYPYIGLYISKVYAMCLLVACTYLAVLRKTERESKTKPSGKEPPTTLPRGVQHFLRIHVIYVFLSLIDRFYDLGNNISCIWPYWVVVISTFAAGGHNEPVAMLPFTWAVRFLALAGSVFIPSILPGNEDAIHQPEQYHHGFVRSVRAFARVLPEVYEVLEWVAFDLQTPVIWIVSDPRSEFSYEASGSKVRPTPPVARLQFSFAEWGTSCK</sequence>
<gene>
    <name evidence="1" type="ORF">QFC19_003364</name>
</gene>
<reference evidence="1" key="1">
    <citation type="submission" date="2023-04" db="EMBL/GenBank/DDBJ databases">
        <title>Draft Genome sequencing of Naganishia species isolated from polar environments using Oxford Nanopore Technology.</title>
        <authorList>
            <person name="Leo P."/>
            <person name="Venkateswaran K."/>
        </authorList>
    </citation>
    <scope>NUCLEOTIDE SEQUENCE</scope>
    <source>
        <strain evidence="1">MNA-CCFEE 5261</strain>
    </source>
</reference>
<proteinExistence type="predicted"/>
<protein>
    <submittedName>
        <fullName evidence="1">Uncharacterized protein</fullName>
    </submittedName>
</protein>
<organism evidence="1 2">
    <name type="scientific">Naganishia cerealis</name>
    <dbReference type="NCBI Taxonomy" id="610337"/>
    <lineage>
        <taxon>Eukaryota</taxon>
        <taxon>Fungi</taxon>
        <taxon>Dikarya</taxon>
        <taxon>Basidiomycota</taxon>
        <taxon>Agaricomycotina</taxon>
        <taxon>Tremellomycetes</taxon>
        <taxon>Filobasidiales</taxon>
        <taxon>Filobasidiaceae</taxon>
        <taxon>Naganishia</taxon>
    </lineage>
</organism>
<accession>A0ACC2W5A3</accession>
<keyword evidence="2" id="KW-1185">Reference proteome</keyword>
<comment type="caution">
    <text evidence="1">The sequence shown here is derived from an EMBL/GenBank/DDBJ whole genome shotgun (WGS) entry which is preliminary data.</text>
</comment>